<dbReference type="EMBL" id="BSPG01000033">
    <property type="protein sequence ID" value="GLS46115.1"/>
    <property type="molecule type" value="Genomic_DNA"/>
</dbReference>
<evidence type="ECO:0000259" key="1">
    <source>
        <dbReference type="Pfam" id="PF00117"/>
    </source>
</evidence>
<name>A0ABQ6D7V7_9HYPH</name>
<evidence type="ECO:0000313" key="2">
    <source>
        <dbReference type="EMBL" id="GLS46115.1"/>
    </source>
</evidence>
<dbReference type="InterPro" id="IPR029062">
    <property type="entry name" value="Class_I_gatase-like"/>
</dbReference>
<dbReference type="Gene3D" id="3.40.50.880">
    <property type="match status" value="1"/>
</dbReference>
<sequence>MRILVFQHLDVEHPGIFRDFWHAKGHSWDVVELDLGEPIPDFTGYDMLAVMGGPMDVWQEDLHPWLTAEKAAIRRWVCELGRPYLGICLGHQLLAAALGGRVGMMAKPEVGIANVHLTEAGAVDPVVGGLPRSFETLQWHGAEVQALPEGAVVLASNEACAVQAFRWGAYAYGFQFHTEVTSETIPLWRMIPEYRASLEQALGTHRAAELDSRVALKLTEFERAARHLDDRFAEIAAMMAT</sequence>
<dbReference type="InterPro" id="IPR017926">
    <property type="entry name" value="GATASE"/>
</dbReference>
<dbReference type="SUPFAM" id="SSF52317">
    <property type="entry name" value="Class I glutamine amidotransferase-like"/>
    <property type="match status" value="1"/>
</dbReference>
<accession>A0ABQ6D7V7</accession>
<feature type="domain" description="Glutamine amidotransferase" evidence="1">
    <location>
        <begin position="42"/>
        <end position="183"/>
    </location>
</feature>
<dbReference type="PROSITE" id="PS51273">
    <property type="entry name" value="GATASE_TYPE_1"/>
    <property type="match status" value="1"/>
</dbReference>
<comment type="caution">
    <text evidence="2">The sequence shown here is derived from an EMBL/GenBank/DDBJ whole genome shotgun (WGS) entry which is preliminary data.</text>
</comment>
<dbReference type="InterPro" id="IPR044992">
    <property type="entry name" value="ChyE-like"/>
</dbReference>
<evidence type="ECO:0000313" key="3">
    <source>
        <dbReference type="Proteomes" id="UP001156881"/>
    </source>
</evidence>
<proteinExistence type="predicted"/>
<dbReference type="Proteomes" id="UP001156881">
    <property type="component" value="Unassembled WGS sequence"/>
</dbReference>
<keyword evidence="3" id="KW-1185">Reference proteome</keyword>
<dbReference type="CDD" id="cd01741">
    <property type="entry name" value="GATase1_1"/>
    <property type="match status" value="1"/>
</dbReference>
<reference evidence="3" key="1">
    <citation type="journal article" date="2019" name="Int. J. Syst. Evol. Microbiol.">
        <title>The Global Catalogue of Microorganisms (GCM) 10K type strain sequencing project: providing services to taxonomists for standard genome sequencing and annotation.</title>
        <authorList>
            <consortium name="The Broad Institute Genomics Platform"/>
            <consortium name="The Broad Institute Genome Sequencing Center for Infectious Disease"/>
            <person name="Wu L."/>
            <person name="Ma J."/>
        </authorList>
    </citation>
    <scope>NUCLEOTIDE SEQUENCE [LARGE SCALE GENOMIC DNA]</scope>
    <source>
        <strain evidence="3">NBRC 107710</strain>
    </source>
</reference>
<gene>
    <name evidence="2" type="ORF">GCM10007884_41060</name>
</gene>
<dbReference type="PANTHER" id="PTHR42695:SF5">
    <property type="entry name" value="GLUTAMINE AMIDOTRANSFERASE YLR126C-RELATED"/>
    <property type="match status" value="1"/>
</dbReference>
<dbReference type="Pfam" id="PF00117">
    <property type="entry name" value="GATase"/>
    <property type="match status" value="1"/>
</dbReference>
<organism evidence="2 3">
    <name type="scientific">Methylobacterium brachythecii</name>
    <dbReference type="NCBI Taxonomy" id="1176177"/>
    <lineage>
        <taxon>Bacteria</taxon>
        <taxon>Pseudomonadati</taxon>
        <taxon>Pseudomonadota</taxon>
        <taxon>Alphaproteobacteria</taxon>
        <taxon>Hyphomicrobiales</taxon>
        <taxon>Methylobacteriaceae</taxon>
        <taxon>Methylobacterium</taxon>
    </lineage>
</organism>
<protein>
    <submittedName>
        <fullName evidence="2">Amidotransferase</fullName>
    </submittedName>
</protein>
<dbReference type="RefSeq" id="WP_183506105.1">
    <property type="nucleotide sequence ID" value="NZ_BSPG01000033.1"/>
</dbReference>
<dbReference type="PANTHER" id="PTHR42695">
    <property type="entry name" value="GLUTAMINE AMIDOTRANSFERASE YLR126C-RELATED"/>
    <property type="match status" value="1"/>
</dbReference>